<dbReference type="PIRSF" id="PIRSF015268">
    <property type="entry name" value="Virulence_RhuM"/>
    <property type="match status" value="1"/>
</dbReference>
<feature type="region of interest" description="Disordered" evidence="1">
    <location>
        <begin position="303"/>
        <end position="324"/>
    </location>
</feature>
<evidence type="ECO:0000313" key="3">
    <source>
        <dbReference type="Proteomes" id="UP000727456"/>
    </source>
</evidence>
<protein>
    <recommendedName>
        <fullName evidence="4">DNA-binding protein</fullName>
    </recommendedName>
</protein>
<dbReference type="Proteomes" id="UP000727456">
    <property type="component" value="Unassembled WGS sequence"/>
</dbReference>
<comment type="caution">
    <text evidence="2">The sequence shown here is derived from an EMBL/GenBank/DDBJ whole genome shotgun (WGS) entry which is preliminary data.</text>
</comment>
<evidence type="ECO:0000313" key="2">
    <source>
        <dbReference type="EMBL" id="NIJ07611.1"/>
    </source>
</evidence>
<keyword evidence="3" id="KW-1185">Reference proteome</keyword>
<sequence length="348" mass="39730">MAELEPVTLQEDEATGDRFLIYSTEKGLRLDIRYEGEALWMTQAQIAELFGVDRSVITKHIANVYAEGELATEATSAKIAQVRQEGGRTIERQIEHYTLDMVISVGYRVSSAQATLFRRWATDKLVQFATKGFVIDSVRLKQPENSDRLAELREIIRDIRSDEANVYRELRRICAMCQDYDGESERARDFYKMTQAKIVYAVTSLTPAGVIKSRADAKQPNMGLTSWPNDNIRKHDVTVSKNYFGDAEIRELNRLTTILLDIFEDQAELGRLVIMDDAKRILDDQLRSLGRVVLSHGGSISKADADRHAEHQYQRYSEKRKAERQIEADRAITELKAQNKSLPRSPRS</sequence>
<name>A0ABX0TQA2_9SPHN</name>
<dbReference type="InterPro" id="IPR011204">
    <property type="entry name" value="Virulence_RhuM-like"/>
</dbReference>
<dbReference type="Pfam" id="PF13310">
    <property type="entry name" value="Virulence_RhuM"/>
    <property type="match status" value="1"/>
</dbReference>
<organism evidence="2 3">
    <name type="scientific">Sphingomonas vulcanisoli</name>
    <dbReference type="NCBI Taxonomy" id="1658060"/>
    <lineage>
        <taxon>Bacteria</taxon>
        <taxon>Pseudomonadati</taxon>
        <taxon>Pseudomonadota</taxon>
        <taxon>Alphaproteobacteria</taxon>
        <taxon>Sphingomonadales</taxon>
        <taxon>Sphingomonadaceae</taxon>
        <taxon>Sphingomonas</taxon>
    </lineage>
</organism>
<accession>A0ABX0TQA2</accession>
<dbReference type="EMBL" id="JAAOZC010000002">
    <property type="protein sequence ID" value="NIJ07611.1"/>
    <property type="molecule type" value="Genomic_DNA"/>
</dbReference>
<gene>
    <name evidence="2" type="ORF">FHS31_001207</name>
</gene>
<evidence type="ECO:0008006" key="4">
    <source>
        <dbReference type="Google" id="ProtNLM"/>
    </source>
</evidence>
<dbReference type="PANTHER" id="PTHR35810">
    <property type="entry name" value="CYTOPLASMIC PROTEIN-RELATED"/>
    <property type="match status" value="1"/>
</dbReference>
<dbReference type="RefSeq" id="WP_167072461.1">
    <property type="nucleotide sequence ID" value="NZ_JAAOZC010000002.1"/>
</dbReference>
<evidence type="ECO:0000256" key="1">
    <source>
        <dbReference type="SAM" id="MobiDB-lite"/>
    </source>
</evidence>
<dbReference type="PANTHER" id="PTHR35810:SF1">
    <property type="entry name" value="CYTOPLASMIC PROTEIN"/>
    <property type="match status" value="1"/>
</dbReference>
<proteinExistence type="predicted"/>
<reference evidence="2 3" key="1">
    <citation type="submission" date="2020-03" db="EMBL/GenBank/DDBJ databases">
        <title>Genomic Encyclopedia of Type Strains, Phase III (KMG-III): the genomes of soil and plant-associated and newly described type strains.</title>
        <authorList>
            <person name="Whitman W."/>
        </authorList>
    </citation>
    <scope>NUCLEOTIDE SEQUENCE [LARGE SCALE GENOMIC DNA]</scope>
    <source>
        <strain evidence="2 3">CECT 8804</strain>
    </source>
</reference>